<comment type="catalytic activity">
    <reaction evidence="1 11 12">
        <text>[protein]-peptidylproline (omega=180) = [protein]-peptidylproline (omega=0)</text>
        <dbReference type="Rhea" id="RHEA:16237"/>
        <dbReference type="Rhea" id="RHEA-COMP:10747"/>
        <dbReference type="Rhea" id="RHEA-COMP:10748"/>
        <dbReference type="ChEBI" id="CHEBI:83833"/>
        <dbReference type="ChEBI" id="CHEBI:83834"/>
        <dbReference type="EC" id="5.2.1.8"/>
    </reaction>
</comment>
<keyword evidence="9 11" id="KW-0131">Cell cycle</keyword>
<dbReference type="SUPFAM" id="SSF102735">
    <property type="entry name" value="Trigger factor ribosome-binding domain"/>
    <property type="match status" value="1"/>
</dbReference>
<accession>J4WYB2</accession>
<dbReference type="PANTHER" id="PTHR30560">
    <property type="entry name" value="TRIGGER FACTOR CHAPERONE AND PEPTIDYL-PROLYL CIS/TRANS ISOMERASE"/>
    <property type="match status" value="1"/>
</dbReference>
<dbReference type="PANTHER" id="PTHR30560:SF3">
    <property type="entry name" value="TRIGGER FACTOR-LIKE PROTEIN TIG, CHLOROPLASTIC"/>
    <property type="match status" value="1"/>
</dbReference>
<keyword evidence="7 11" id="KW-0143">Chaperone</keyword>
<dbReference type="SUPFAM" id="SSF54534">
    <property type="entry name" value="FKBP-like"/>
    <property type="match status" value="1"/>
</dbReference>
<dbReference type="InterPro" id="IPR036611">
    <property type="entry name" value="Trigger_fac_ribosome-bd_sf"/>
</dbReference>
<evidence type="ECO:0000256" key="4">
    <source>
        <dbReference type="ARBA" id="ARBA00016902"/>
    </source>
</evidence>
<evidence type="ECO:0000256" key="3">
    <source>
        <dbReference type="ARBA" id="ARBA00013194"/>
    </source>
</evidence>
<dbReference type="GO" id="GO:0043022">
    <property type="term" value="F:ribosome binding"/>
    <property type="evidence" value="ECO:0007669"/>
    <property type="project" value="TreeGrafter"/>
</dbReference>
<dbReference type="GO" id="GO:0005737">
    <property type="term" value="C:cytoplasm"/>
    <property type="evidence" value="ECO:0007669"/>
    <property type="project" value="UniProtKB-SubCell"/>
</dbReference>
<keyword evidence="8 11" id="KW-0413">Isomerase</keyword>
<dbReference type="Pfam" id="PF05697">
    <property type="entry name" value="Trigger_N"/>
    <property type="match status" value="1"/>
</dbReference>
<dbReference type="InterPro" id="IPR027304">
    <property type="entry name" value="Trigger_fact/SurA_dom_sf"/>
</dbReference>
<proteinExistence type="inferred from homology"/>
<evidence type="ECO:0000313" key="15">
    <source>
        <dbReference type="EMBL" id="EJP72840.1"/>
    </source>
</evidence>
<dbReference type="HAMAP" id="MF_00303">
    <property type="entry name" value="Trigger_factor_Tig"/>
    <property type="match status" value="1"/>
</dbReference>
<dbReference type="InterPro" id="IPR005215">
    <property type="entry name" value="Trig_fac"/>
</dbReference>
<dbReference type="GO" id="GO:0015031">
    <property type="term" value="P:protein transport"/>
    <property type="evidence" value="ECO:0007669"/>
    <property type="project" value="UniProtKB-UniRule"/>
</dbReference>
<dbReference type="InterPro" id="IPR037041">
    <property type="entry name" value="Trigger_fac_C_sf"/>
</dbReference>
<dbReference type="AlphaFoldDB" id="J4WYB2"/>
<dbReference type="InterPro" id="IPR001179">
    <property type="entry name" value="PPIase_FKBP_dom"/>
</dbReference>
<dbReference type="InterPro" id="IPR046357">
    <property type="entry name" value="PPIase_dom_sf"/>
</dbReference>
<keyword evidence="5 11" id="KW-0132">Cell division</keyword>
<dbReference type="Pfam" id="PF00254">
    <property type="entry name" value="FKBP_C"/>
    <property type="match status" value="1"/>
</dbReference>
<comment type="function">
    <text evidence="11">Involved in protein export. Acts as a chaperone by maintaining the newly synthesized protein in an open conformation. Functions as a peptidyl-prolyl cis-trans isomerase.</text>
</comment>
<keyword evidence="6 11" id="KW-0697">Rotamase</keyword>
<dbReference type="Gene3D" id="1.10.3120.10">
    <property type="entry name" value="Trigger factor, C-terminal domain"/>
    <property type="match status" value="1"/>
</dbReference>
<sequence>MTSKLKKLKDLERQLNVIIPLDDYNLKFENKINNIKSKAKLDGFRKGKVPNDVLKQKYGNAVHGDVLNELIQESYPMALTENKLRPASSPKITIENEDPSKPITYSAVFEVFPDIKIKFSRWKNYDKYSIKVNDDDLNQAIDDIKKRYGTWSDKEGVAEDGDQVTIDFKGKIEGEEFEGNSANDFKLILGSKSMIPGFEDSIIGKDISKFEINATFPDDYFKKDLAGKASTFEINLTKIEKQEPAKLDKDLFEKLDIKTETEDGFKEEINKRMTKEVELQEKDLTKESIYKTLLEMNKFLAPQATINEQADLMRKDALMRMGRSVEEAPDDLFPTSDFIENAEKRVKLDLLFAELVKHYDLKVEKEDLDNLIDEEAKKYKDADQFKGWIESQPQQLDQFRMIALEKLLIEKLEIDLKSKDKVVEFSELANIK</sequence>
<dbReference type="Pfam" id="PF05698">
    <property type="entry name" value="Trigger_C"/>
    <property type="match status" value="1"/>
</dbReference>
<dbReference type="InterPro" id="IPR008881">
    <property type="entry name" value="Trigger_fac_ribosome-bd_bac"/>
</dbReference>
<comment type="similarity">
    <text evidence="2 11 13">Belongs to the FKBP-type PPIase family. Tig subfamily.</text>
</comment>
<evidence type="ECO:0000313" key="16">
    <source>
        <dbReference type="Proteomes" id="UP000010116"/>
    </source>
</evidence>
<dbReference type="GO" id="GO:0044183">
    <property type="term" value="F:protein folding chaperone"/>
    <property type="evidence" value="ECO:0007669"/>
    <property type="project" value="TreeGrafter"/>
</dbReference>
<evidence type="ECO:0000256" key="12">
    <source>
        <dbReference type="PROSITE-ProRule" id="PRU00277"/>
    </source>
</evidence>
<dbReference type="EC" id="5.2.1.8" evidence="3 11"/>
<evidence type="ECO:0000256" key="1">
    <source>
        <dbReference type="ARBA" id="ARBA00000971"/>
    </source>
</evidence>
<feature type="domain" description="PPIase FKBP-type" evidence="14">
    <location>
        <begin position="161"/>
        <end position="209"/>
    </location>
</feature>
<dbReference type="GO" id="GO:0043335">
    <property type="term" value="P:protein unfolding"/>
    <property type="evidence" value="ECO:0007669"/>
    <property type="project" value="TreeGrafter"/>
</dbReference>
<comment type="subcellular location">
    <subcellularLocation>
        <location evidence="11">Cytoplasm</location>
    </subcellularLocation>
    <text evidence="11">About half TF is bound to the ribosome near the polypeptide exit tunnel while the other half is free in the cytoplasm.</text>
</comment>
<dbReference type="InterPro" id="IPR008880">
    <property type="entry name" value="Trigger_fac_C"/>
</dbReference>
<evidence type="ECO:0000256" key="9">
    <source>
        <dbReference type="ARBA" id="ARBA00023306"/>
    </source>
</evidence>
<evidence type="ECO:0000256" key="2">
    <source>
        <dbReference type="ARBA" id="ARBA00005464"/>
    </source>
</evidence>
<evidence type="ECO:0000259" key="14">
    <source>
        <dbReference type="PROSITE" id="PS50059"/>
    </source>
</evidence>
<dbReference type="NCBIfam" id="TIGR00115">
    <property type="entry name" value="tig"/>
    <property type="match status" value="1"/>
</dbReference>
<evidence type="ECO:0000256" key="11">
    <source>
        <dbReference type="HAMAP-Rule" id="MF_00303"/>
    </source>
</evidence>
<dbReference type="SUPFAM" id="SSF109998">
    <property type="entry name" value="Triger factor/SurA peptide-binding domain-like"/>
    <property type="match status" value="1"/>
</dbReference>
<dbReference type="PIRSF" id="PIRSF003095">
    <property type="entry name" value="Trigger_factor"/>
    <property type="match status" value="1"/>
</dbReference>
<dbReference type="EMBL" id="JH611185">
    <property type="protein sequence ID" value="EJP72840.1"/>
    <property type="molecule type" value="Genomic_DNA"/>
</dbReference>
<comment type="domain">
    <text evidence="11">Consists of 3 domains; the N-terminus binds the ribosome, the middle domain has PPIase activity, while the C-terminus has intrinsic chaperone activity on its own.</text>
</comment>
<evidence type="ECO:0000256" key="10">
    <source>
        <dbReference type="ARBA" id="ARBA00029986"/>
    </source>
</evidence>
<dbReference type="GO" id="GO:0051301">
    <property type="term" value="P:cell division"/>
    <property type="evidence" value="ECO:0007669"/>
    <property type="project" value="UniProtKB-KW"/>
</dbReference>
<dbReference type="HOGENOM" id="CLU_033058_2_0_6"/>
<protein>
    <recommendedName>
        <fullName evidence="4 11">Trigger factor</fullName>
        <shortName evidence="11">TF</shortName>
        <ecNumber evidence="3 11">5.2.1.8</ecNumber>
    </recommendedName>
    <alternativeName>
        <fullName evidence="10 11">PPIase</fullName>
    </alternativeName>
</protein>
<dbReference type="GO" id="GO:0003755">
    <property type="term" value="F:peptidyl-prolyl cis-trans isomerase activity"/>
    <property type="evidence" value="ECO:0007669"/>
    <property type="project" value="UniProtKB-UniRule"/>
</dbReference>
<evidence type="ECO:0000256" key="7">
    <source>
        <dbReference type="ARBA" id="ARBA00023186"/>
    </source>
</evidence>
<dbReference type="Gene3D" id="3.30.70.1050">
    <property type="entry name" value="Trigger factor ribosome-binding domain"/>
    <property type="match status" value="1"/>
</dbReference>
<gene>
    <name evidence="11 15" type="primary">tig</name>
    <name evidence="15" type="ORF">NT02SARS_0937</name>
</gene>
<dbReference type="GO" id="GO:0051083">
    <property type="term" value="P:'de novo' cotranslational protein folding"/>
    <property type="evidence" value="ECO:0007669"/>
    <property type="project" value="TreeGrafter"/>
</dbReference>
<evidence type="ECO:0000256" key="13">
    <source>
        <dbReference type="RuleBase" id="RU003914"/>
    </source>
</evidence>
<reference evidence="15 16" key="1">
    <citation type="journal article" date="2012" name="ISME J.">
        <title>Genomic insights to SAR86, an abundant and uncultivated marine bacterial lineage.</title>
        <authorList>
            <person name="Dupont C.L."/>
            <person name="Rusch D.B."/>
            <person name="Yooseph S."/>
            <person name="Lombardo M.J."/>
            <person name="Richter R.A."/>
            <person name="Valas R."/>
            <person name="Novotny M."/>
            <person name="Yee-Greenbaum J."/>
            <person name="Selengut J.D."/>
            <person name="Haft D.H."/>
            <person name="Halpern A.L."/>
            <person name="Lasken R.S."/>
            <person name="Nealson K."/>
            <person name="Friedman R."/>
            <person name="Venter J.C."/>
        </authorList>
    </citation>
    <scope>NUCLEOTIDE SEQUENCE [LARGE SCALE GENOMIC DNA]</scope>
</reference>
<name>J4WYB2_9GAMM</name>
<dbReference type="Proteomes" id="UP000010116">
    <property type="component" value="Unassembled WGS sequence"/>
</dbReference>
<keyword evidence="11" id="KW-0963">Cytoplasm</keyword>
<evidence type="ECO:0000256" key="5">
    <source>
        <dbReference type="ARBA" id="ARBA00022618"/>
    </source>
</evidence>
<evidence type="ECO:0000256" key="6">
    <source>
        <dbReference type="ARBA" id="ARBA00023110"/>
    </source>
</evidence>
<dbReference type="FunFam" id="3.10.50.40:FF:000001">
    <property type="entry name" value="Trigger factor"/>
    <property type="match status" value="1"/>
</dbReference>
<evidence type="ECO:0000256" key="8">
    <source>
        <dbReference type="ARBA" id="ARBA00023235"/>
    </source>
</evidence>
<dbReference type="PROSITE" id="PS50059">
    <property type="entry name" value="FKBP_PPIASE"/>
    <property type="match status" value="1"/>
</dbReference>
<organism evidence="15 16">
    <name type="scientific">SAR86 cluster bacterium SAR86B</name>
    <dbReference type="NCBI Taxonomy" id="1123867"/>
    <lineage>
        <taxon>Bacteria</taxon>
        <taxon>Pseudomonadati</taxon>
        <taxon>Pseudomonadota</taxon>
        <taxon>Gammaproteobacteria</taxon>
        <taxon>SAR86 cluster</taxon>
    </lineage>
</organism>
<dbReference type="Gene3D" id="3.10.50.40">
    <property type="match status" value="1"/>
</dbReference>